<sequence length="340" mass="36442">MTEENTESDTTSDVTDCTDHNISSENDDMTFFDLTVRDGVCRLYRPDTRWLSTGYNGGVSRGDVAYLLSVPHGWTETAVSAYVAERCATAGFEYISTFTDGRGRSLTDTQTETPHNTTHAGTDDTIWMNTETRTYAPALLTGVDLQHARRARLDPVEVIVTAGVSNPATLPMSEMINDNQSTENAMTDAEPDTNIDTSGELDDSRINKSDRDDFGTVNIILGTTRSLTPGALSNLVAVVSEAKAATLMTQTGFTGTTSDAVLIASDPTGNMKRFSGSATAVGNAARVCVRDALCAALASRYKSEPLPTSVEMASHGIVTDDRAFVSPVQISEETDTTTES</sequence>
<dbReference type="GO" id="GO:0016787">
    <property type="term" value="F:hydrolase activity"/>
    <property type="evidence" value="ECO:0007669"/>
    <property type="project" value="UniProtKB-KW"/>
</dbReference>
<reference evidence="2" key="1">
    <citation type="journal article" date="2007" name="ISME J.">
        <title>Genomic plasticity in prokaryotes: the case of the square haloarchaeon.</title>
        <authorList>
            <person name="Cuadros-Orellana S."/>
            <person name="Martin-Cuadrado A.B."/>
            <person name="Legault B."/>
            <person name="D'Auria G."/>
            <person name="Zhaxybayeva O."/>
            <person name="Papke R.T."/>
            <person name="Rodriguez-Valera F."/>
        </authorList>
    </citation>
    <scope>NUCLEOTIDE SEQUENCE</scope>
</reference>
<dbReference type="InterPro" id="IPR052209">
    <property type="entry name" value="CbiZ"/>
</dbReference>
<dbReference type="Pfam" id="PF01955">
    <property type="entry name" value="CbiZ"/>
    <property type="match status" value="1"/>
</dbReference>
<dbReference type="PANTHER" id="PTHR35336">
    <property type="entry name" value="ADENOSYLCOBINAMIDE AMIDOHYDROLASE"/>
    <property type="match status" value="1"/>
</dbReference>
<feature type="region of interest" description="Disordered" evidence="1">
    <location>
        <begin position="184"/>
        <end position="209"/>
    </location>
</feature>
<dbReference type="EMBL" id="EF583988">
    <property type="protein sequence ID" value="ABQ75902.1"/>
    <property type="molecule type" value="Genomic_DNA"/>
</dbReference>
<feature type="region of interest" description="Disordered" evidence="1">
    <location>
        <begin position="1"/>
        <end position="20"/>
    </location>
</feature>
<accession>A5YSE5</accession>
<keyword evidence="2" id="KW-0378">Hydrolase</keyword>
<name>A5YSE5_9EURY</name>
<dbReference type="PANTHER" id="PTHR35336:SF5">
    <property type="entry name" value="ADENOSYLCOBINAMIDE AMIDOHYDROLASE"/>
    <property type="match status" value="1"/>
</dbReference>
<evidence type="ECO:0000256" key="1">
    <source>
        <dbReference type="SAM" id="MobiDB-lite"/>
    </source>
</evidence>
<evidence type="ECO:0000313" key="2">
    <source>
        <dbReference type="EMBL" id="ABQ75902.1"/>
    </source>
</evidence>
<protein>
    <submittedName>
        <fullName evidence="2">Adenosylcobinamide amidohydrolase</fullName>
    </submittedName>
</protein>
<dbReference type="InterPro" id="IPR002808">
    <property type="entry name" value="AdoCbi_amidolase"/>
</dbReference>
<organism evidence="2">
    <name type="scientific">uncultured haloarchaeon</name>
    <dbReference type="NCBI Taxonomy" id="160804"/>
    <lineage>
        <taxon>Archaea</taxon>
        <taxon>Methanobacteriati</taxon>
        <taxon>Methanobacteriota</taxon>
        <taxon>Stenosarchaea group</taxon>
        <taxon>Halobacteria</taxon>
        <taxon>Halobacteriales</taxon>
        <taxon>Halobacteriaceae</taxon>
        <taxon>environmental samples</taxon>
    </lineage>
</organism>
<proteinExistence type="predicted"/>
<dbReference type="AlphaFoldDB" id="A5YSE5"/>